<dbReference type="InterPro" id="IPR001660">
    <property type="entry name" value="SAM"/>
</dbReference>
<evidence type="ECO:0000256" key="3">
    <source>
        <dbReference type="SAM" id="Coils"/>
    </source>
</evidence>
<evidence type="ECO:0000256" key="2">
    <source>
        <dbReference type="ARBA" id="ARBA00023054"/>
    </source>
</evidence>
<feature type="compositionally biased region" description="Polar residues" evidence="4">
    <location>
        <begin position="276"/>
        <end position="286"/>
    </location>
</feature>
<reference evidence="6" key="1">
    <citation type="submission" date="2012-08" db="EMBL/GenBank/DDBJ databases">
        <title>Transcriptome of adult Musca domestica launches a platform for comparative house fly gene expression and characterization of differential gene expression among resistant and susceptible house flies.</title>
        <authorList>
            <person name="Liu N."/>
            <person name="Zhang L."/>
            <person name="Li M."/>
            <person name="Reid W."/>
        </authorList>
    </citation>
    <scope>NUCLEOTIDE SEQUENCE</scope>
    <source>
        <strain evidence="6">ALHF</strain>
        <tissue evidence="6">Whole body</tissue>
    </source>
</reference>
<dbReference type="FunFam" id="1.10.150.50:FF:000008">
    <property type="entry name" value="Neurabin-1 isoform 1-like protein"/>
    <property type="match status" value="1"/>
</dbReference>
<accession>T1P972</accession>
<dbReference type="GO" id="GO:0005737">
    <property type="term" value="C:cytoplasm"/>
    <property type="evidence" value="ECO:0007669"/>
    <property type="project" value="TreeGrafter"/>
</dbReference>
<feature type="region of interest" description="Disordered" evidence="4">
    <location>
        <begin position="333"/>
        <end position="380"/>
    </location>
</feature>
<dbReference type="AlphaFoldDB" id="T1P972"/>
<dbReference type="GO" id="GO:0014069">
    <property type="term" value="C:postsynaptic density"/>
    <property type="evidence" value="ECO:0007669"/>
    <property type="project" value="TreeGrafter"/>
</dbReference>
<dbReference type="Gene3D" id="1.10.150.50">
    <property type="entry name" value="Transcription Factor, Ets-1"/>
    <property type="match status" value="1"/>
</dbReference>
<feature type="domain" description="SAM" evidence="5">
    <location>
        <begin position="399"/>
        <end position="444"/>
    </location>
</feature>
<keyword evidence="2 3" id="KW-0175">Coiled coil</keyword>
<dbReference type="InterPro" id="IPR013761">
    <property type="entry name" value="SAM/pointed_sf"/>
</dbReference>
<proteinExistence type="evidence at transcript level"/>
<keyword evidence="1" id="KW-0597">Phosphoprotein</keyword>
<evidence type="ECO:0000313" key="6">
    <source>
        <dbReference type="EMBL" id="AFP59334.1"/>
    </source>
</evidence>
<dbReference type="CDD" id="cd09512">
    <property type="entry name" value="SAM_Neurabin-like"/>
    <property type="match status" value="1"/>
</dbReference>
<dbReference type="GO" id="GO:0031175">
    <property type="term" value="P:neuron projection development"/>
    <property type="evidence" value="ECO:0007669"/>
    <property type="project" value="TreeGrafter"/>
</dbReference>
<dbReference type="PANTHER" id="PTHR16154:SF6">
    <property type="entry name" value="SPINOPHILIN, ISOFORM J"/>
    <property type="match status" value="1"/>
</dbReference>
<dbReference type="GO" id="GO:0030425">
    <property type="term" value="C:dendrite"/>
    <property type="evidence" value="ECO:0007669"/>
    <property type="project" value="TreeGrafter"/>
</dbReference>
<dbReference type="SMART" id="SM00454">
    <property type="entry name" value="SAM"/>
    <property type="match status" value="1"/>
</dbReference>
<evidence type="ECO:0000256" key="1">
    <source>
        <dbReference type="ARBA" id="ARBA00022553"/>
    </source>
</evidence>
<dbReference type="Pfam" id="PF00536">
    <property type="entry name" value="SAM_1"/>
    <property type="match status" value="1"/>
</dbReference>
<dbReference type="EMBL" id="KA644705">
    <property type="protein sequence ID" value="AFP59334.1"/>
    <property type="molecule type" value="mRNA"/>
</dbReference>
<name>T1P972_MUSDO</name>
<dbReference type="SUPFAM" id="SSF47769">
    <property type="entry name" value="SAM/Pointed domain"/>
    <property type="match status" value="1"/>
</dbReference>
<dbReference type="PANTHER" id="PTHR16154">
    <property type="entry name" value="NEURABIN"/>
    <property type="match status" value="1"/>
</dbReference>
<dbReference type="GO" id="GO:0007015">
    <property type="term" value="P:actin filament organization"/>
    <property type="evidence" value="ECO:0007669"/>
    <property type="project" value="TreeGrafter"/>
</dbReference>
<dbReference type="InterPro" id="IPR043446">
    <property type="entry name" value="Neurabin-like"/>
</dbReference>
<protein>
    <recommendedName>
        <fullName evidence="5">SAM domain-containing protein</fullName>
    </recommendedName>
</protein>
<evidence type="ECO:0000256" key="4">
    <source>
        <dbReference type="SAM" id="MobiDB-lite"/>
    </source>
</evidence>
<feature type="region of interest" description="Disordered" evidence="4">
    <location>
        <begin position="189"/>
        <end position="309"/>
    </location>
</feature>
<dbReference type="VEuPathDB" id="VectorBase:MDOMA2_010676"/>
<evidence type="ECO:0000259" key="5">
    <source>
        <dbReference type="PROSITE" id="PS50105"/>
    </source>
</evidence>
<dbReference type="GO" id="GO:0051015">
    <property type="term" value="F:actin filament binding"/>
    <property type="evidence" value="ECO:0007669"/>
    <property type="project" value="TreeGrafter"/>
</dbReference>
<organism evidence="6">
    <name type="scientific">Musca domestica</name>
    <name type="common">House fly</name>
    <dbReference type="NCBI Taxonomy" id="7370"/>
    <lineage>
        <taxon>Eukaryota</taxon>
        <taxon>Metazoa</taxon>
        <taxon>Ecdysozoa</taxon>
        <taxon>Arthropoda</taxon>
        <taxon>Hexapoda</taxon>
        <taxon>Insecta</taxon>
        <taxon>Pterygota</taxon>
        <taxon>Neoptera</taxon>
        <taxon>Endopterygota</taxon>
        <taxon>Diptera</taxon>
        <taxon>Brachycera</taxon>
        <taxon>Muscomorpha</taxon>
        <taxon>Muscoidea</taxon>
        <taxon>Muscidae</taxon>
        <taxon>Musca</taxon>
    </lineage>
</organism>
<feature type="compositionally biased region" description="Basic and acidic residues" evidence="4">
    <location>
        <begin position="287"/>
        <end position="303"/>
    </location>
</feature>
<dbReference type="VEuPathDB" id="VectorBase:MDOA005676"/>
<dbReference type="GO" id="GO:0019722">
    <property type="term" value="P:calcium-mediated signaling"/>
    <property type="evidence" value="ECO:0007669"/>
    <property type="project" value="TreeGrafter"/>
</dbReference>
<sequence>MEVEATHSQEVESLKRLLQESEMSCLLKEDIIENLKRKLVKLETTGNENELLSERLRQSERELVNIKKEASNLQNMLQQSQAQYMALDKKYNKAKRLVREYQQREIDMCHREEFYQQLLQEKDTEYNALVKKLKDRVINLEHELQETQRKAGFPVGLPYDSATLKLTPQMMRKTPPKPLFQKLETELSDTEISDLSPDGDGVKTATVERKNPVKDELDAAVPQHELLDNSANKTKSDLGSNDKLSENEHSSDNWMYPSRRRVGPTGAIIGGKMPPSSFTEQLNQALSERERRLGDGSSRHSSDDYTEINKSQSAAAINCKTLINEIRQAVNEAQPKVPWQQQTSSSHSNGPPSPTSMSSGCSSPGYSPSRGLDLSGSSSSFSDRKAAVYNYKGGPVHEWTKEQVGHWLLGIEMERYIPAFKEHNVEGGALLSLDSKDLKTLGVTGDDKHRLKRRLKDLKASIEKERKDQERERREREKAIRKAEKKAAKKK</sequence>
<feature type="compositionally biased region" description="Polar residues" evidence="4">
    <location>
        <begin position="229"/>
        <end position="239"/>
    </location>
</feature>
<feature type="coiled-coil region" evidence="3">
    <location>
        <begin position="42"/>
        <end position="104"/>
    </location>
</feature>
<feature type="compositionally biased region" description="Basic and acidic residues" evidence="4">
    <location>
        <begin position="206"/>
        <end position="217"/>
    </location>
</feature>
<dbReference type="GO" id="GO:0015629">
    <property type="term" value="C:actin cytoskeleton"/>
    <property type="evidence" value="ECO:0007669"/>
    <property type="project" value="TreeGrafter"/>
</dbReference>
<feature type="compositionally biased region" description="Low complexity" evidence="4">
    <location>
        <begin position="355"/>
        <end position="380"/>
    </location>
</feature>
<feature type="region of interest" description="Disordered" evidence="4">
    <location>
        <begin position="460"/>
        <end position="491"/>
    </location>
</feature>
<dbReference type="PROSITE" id="PS50105">
    <property type="entry name" value="SAM_DOMAIN"/>
    <property type="match status" value="1"/>
</dbReference>